<dbReference type="EMBL" id="MBFA02000010">
    <property type="protein sequence ID" value="MUP11483.1"/>
    <property type="molecule type" value="Genomic_DNA"/>
</dbReference>
<comment type="caution">
    <text evidence="2">The sequence shown here is derived from an EMBL/GenBank/DDBJ whole genome shotgun (WGS) entry which is preliminary data.</text>
</comment>
<dbReference type="EMBL" id="MBFE02000012">
    <property type="protein sequence ID" value="MUO43561.1"/>
    <property type="molecule type" value="Genomic_DNA"/>
</dbReference>
<sequence>MSETLTFHFEGALADSHRMNFYESARFQYAAARLIVKLAQFRQRGKFVKNITNKSNFSIKLKSQSDGSFNINIEDPGQTQDENPFINISLADLVAYVSERVIEKIDEPTLATSISTIGSVQSASSSLSGDKSVLSDLVKDVMTGEVIIDNLAEPTQELVKRRIAESHREKRLTENEVAISLITSSQSQKLIAMSAPLIGEMATAFRTSADTLEVRSSAHEDARPVLFLNRKMAAEIETAIVDKTPTLILGDIVQFNKDNGWGKIRIENGTKTLSFSIPYDNLPIVKKTLIDNMNRDQVYVQVYFVRDKAGDIGRMIVVGISETPTS</sequence>
<accession>A0ABD6HC40</accession>
<evidence type="ECO:0000313" key="1">
    <source>
        <dbReference type="EMBL" id="MUO43561.1"/>
    </source>
</evidence>
<protein>
    <submittedName>
        <fullName evidence="2">Uncharacterized protein</fullName>
    </submittedName>
</protein>
<evidence type="ECO:0000313" key="2">
    <source>
        <dbReference type="EMBL" id="MUP11483.1"/>
    </source>
</evidence>
<proteinExistence type="predicted"/>
<dbReference type="Proteomes" id="UP000179454">
    <property type="component" value="Unassembled WGS sequence"/>
</dbReference>
<keyword evidence="3" id="KW-1185">Reference proteome</keyword>
<evidence type="ECO:0000313" key="3">
    <source>
        <dbReference type="Proteomes" id="UP000179454"/>
    </source>
</evidence>
<dbReference type="AlphaFoldDB" id="A0ABD6HC40"/>
<dbReference type="Proteomes" id="UP000179536">
    <property type="component" value="Unassembled WGS sequence"/>
</dbReference>
<reference evidence="3 4" key="1">
    <citation type="submission" date="2019-11" db="EMBL/GenBank/DDBJ databases">
        <title>Whole-genome sequencing of Allorhizobium vitis.</title>
        <authorList>
            <person name="Gan H.M."/>
            <person name="Savka M.A."/>
        </authorList>
    </citation>
    <scope>NUCLEOTIDE SEQUENCE [LARGE SCALE GENOMIC DNA]</scope>
    <source>
        <strain evidence="2 4">RF2/1</strain>
        <strain evidence="1 3">T1/7</strain>
    </source>
</reference>
<dbReference type="RefSeq" id="WP_015916928.1">
    <property type="nucleotide sequence ID" value="NZ_MBFA02000010.1"/>
</dbReference>
<organism evidence="2 4">
    <name type="scientific">Agrobacterium vitis</name>
    <name type="common">Rhizobium vitis</name>
    <dbReference type="NCBI Taxonomy" id="373"/>
    <lineage>
        <taxon>Bacteria</taxon>
        <taxon>Pseudomonadati</taxon>
        <taxon>Pseudomonadota</taxon>
        <taxon>Alphaproteobacteria</taxon>
        <taxon>Hyphomicrobiales</taxon>
        <taxon>Rhizobiaceae</taxon>
        <taxon>Rhizobium/Agrobacterium group</taxon>
        <taxon>Agrobacterium</taxon>
    </lineage>
</organism>
<gene>
    <name evidence="2" type="ORF">BBK91_016605</name>
    <name evidence="1" type="ORF">BBL17_017410</name>
</gene>
<evidence type="ECO:0000313" key="4">
    <source>
        <dbReference type="Proteomes" id="UP000179536"/>
    </source>
</evidence>
<name>A0ABD6HC40_AGRVI</name>